<dbReference type="Gene3D" id="1.10.10.60">
    <property type="entry name" value="Homeodomain-like"/>
    <property type="match status" value="1"/>
</dbReference>
<comment type="caution">
    <text evidence="7">The sequence shown here is derived from an EMBL/GenBank/DDBJ whole genome shotgun (WGS) entry which is preliminary data.</text>
</comment>
<evidence type="ECO:0000256" key="3">
    <source>
        <dbReference type="ARBA" id="ARBA00023015"/>
    </source>
</evidence>
<dbReference type="Pfam" id="PF02954">
    <property type="entry name" value="HTH_8"/>
    <property type="match status" value="1"/>
</dbReference>
<dbReference type="PANTHER" id="PTHR32071">
    <property type="entry name" value="TRANSCRIPTIONAL REGULATORY PROTEIN"/>
    <property type="match status" value="1"/>
</dbReference>
<evidence type="ECO:0000259" key="6">
    <source>
        <dbReference type="PROSITE" id="PS50045"/>
    </source>
</evidence>
<dbReference type="SUPFAM" id="SSF46689">
    <property type="entry name" value="Homeodomain-like"/>
    <property type="match status" value="1"/>
</dbReference>
<dbReference type="InterPro" id="IPR002078">
    <property type="entry name" value="Sigma_54_int"/>
</dbReference>
<feature type="compositionally biased region" description="Polar residues" evidence="5">
    <location>
        <begin position="1"/>
        <end position="10"/>
    </location>
</feature>
<dbReference type="InterPro" id="IPR003593">
    <property type="entry name" value="AAA+_ATPase"/>
</dbReference>
<dbReference type="InterPro" id="IPR058031">
    <property type="entry name" value="AAA_lid_NorR"/>
</dbReference>
<keyword evidence="1" id="KW-0547">Nucleotide-binding</keyword>
<feature type="region of interest" description="Disordered" evidence="5">
    <location>
        <begin position="1"/>
        <end position="25"/>
    </location>
</feature>
<accession>A0A7W8J817</accession>
<dbReference type="GO" id="GO:0005524">
    <property type="term" value="F:ATP binding"/>
    <property type="evidence" value="ECO:0007669"/>
    <property type="project" value="UniProtKB-KW"/>
</dbReference>
<organism evidence="7 8">
    <name type="scientific">Tunturiibacter lichenicola</name>
    <dbReference type="NCBI Taxonomy" id="2051959"/>
    <lineage>
        <taxon>Bacteria</taxon>
        <taxon>Pseudomonadati</taxon>
        <taxon>Acidobacteriota</taxon>
        <taxon>Terriglobia</taxon>
        <taxon>Terriglobales</taxon>
        <taxon>Acidobacteriaceae</taxon>
        <taxon>Tunturiibacter</taxon>
    </lineage>
</organism>
<dbReference type="EMBL" id="JACHDZ010000001">
    <property type="protein sequence ID" value="MBB5343017.1"/>
    <property type="molecule type" value="Genomic_DNA"/>
</dbReference>
<keyword evidence="4" id="KW-0804">Transcription</keyword>
<dbReference type="CDD" id="cd00009">
    <property type="entry name" value="AAA"/>
    <property type="match status" value="1"/>
</dbReference>
<dbReference type="SUPFAM" id="SSF52540">
    <property type="entry name" value="P-loop containing nucleoside triphosphate hydrolases"/>
    <property type="match status" value="1"/>
</dbReference>
<evidence type="ECO:0000256" key="5">
    <source>
        <dbReference type="SAM" id="MobiDB-lite"/>
    </source>
</evidence>
<dbReference type="PRINTS" id="PR01590">
    <property type="entry name" value="HTHFIS"/>
</dbReference>
<dbReference type="InterPro" id="IPR027417">
    <property type="entry name" value="P-loop_NTPase"/>
</dbReference>
<dbReference type="InterPro" id="IPR002197">
    <property type="entry name" value="HTH_Fis"/>
</dbReference>
<reference evidence="7 8" key="1">
    <citation type="submission" date="2020-08" db="EMBL/GenBank/DDBJ databases">
        <title>Genomic Encyclopedia of Type Strains, Phase IV (KMG-V): Genome sequencing to study the core and pangenomes of soil and plant-associated prokaryotes.</title>
        <authorList>
            <person name="Whitman W."/>
        </authorList>
    </citation>
    <scope>NUCLEOTIDE SEQUENCE [LARGE SCALE GENOMIC DNA]</scope>
    <source>
        <strain evidence="7 8">M8US30</strain>
    </source>
</reference>
<keyword evidence="2" id="KW-0067">ATP-binding</keyword>
<dbReference type="GO" id="GO:0043565">
    <property type="term" value="F:sequence-specific DNA binding"/>
    <property type="evidence" value="ECO:0007669"/>
    <property type="project" value="InterPro"/>
</dbReference>
<gene>
    <name evidence="7" type="ORF">HDF10_000967</name>
</gene>
<dbReference type="PROSITE" id="PS50045">
    <property type="entry name" value="SIGMA54_INTERACT_4"/>
    <property type="match status" value="1"/>
</dbReference>
<sequence>MSITRSTTFLDPSPAPVEEPWPEGNGLEIVGSSAEMRRLRLQVRRIGPHFRTVLVHGEAGTGKEQVARALHGMSHAADGPFVVCHGAALEQAITGNLKENDWSPHPTDAIGCLTRMAQRGTLFLDGIHEMPLQTQLRLLRLLRRHDSTQNHLDASRPNLQHDMRPNLRMIAATSENLKILASAGRFQPELYQRFAMVEITLPPLRDRREDIPDLTNFFISQLAQLYERKAPAVSDEAMERMLSYSWPGNVSELKGVVRSSLSQVEGDMLESHHLPILAEESTPASIPDGTATSARLQDVIEQHVLRVLKGCGGNKVRAAEMLGISRSTLYRMLDASASTILQ</sequence>
<keyword evidence="3" id="KW-0805">Transcription regulation</keyword>
<dbReference type="SMART" id="SM00382">
    <property type="entry name" value="AAA"/>
    <property type="match status" value="1"/>
</dbReference>
<proteinExistence type="predicted"/>
<dbReference type="InterPro" id="IPR009057">
    <property type="entry name" value="Homeodomain-like_sf"/>
</dbReference>
<dbReference type="Pfam" id="PF25601">
    <property type="entry name" value="AAA_lid_14"/>
    <property type="match status" value="1"/>
</dbReference>
<feature type="domain" description="Sigma-54 factor interaction" evidence="6">
    <location>
        <begin position="29"/>
        <end position="262"/>
    </location>
</feature>
<dbReference type="Proteomes" id="UP000569092">
    <property type="component" value="Unassembled WGS sequence"/>
</dbReference>
<dbReference type="Gene3D" id="1.10.8.60">
    <property type="match status" value="1"/>
</dbReference>
<evidence type="ECO:0000256" key="4">
    <source>
        <dbReference type="ARBA" id="ARBA00023163"/>
    </source>
</evidence>
<evidence type="ECO:0000313" key="7">
    <source>
        <dbReference type="EMBL" id="MBB5343017.1"/>
    </source>
</evidence>
<dbReference type="AlphaFoldDB" id="A0A7W8J817"/>
<dbReference type="PANTHER" id="PTHR32071:SF57">
    <property type="entry name" value="C4-DICARBOXYLATE TRANSPORT TRANSCRIPTIONAL REGULATORY PROTEIN DCTD"/>
    <property type="match status" value="1"/>
</dbReference>
<keyword evidence="7" id="KW-0238">DNA-binding</keyword>
<dbReference type="GO" id="GO:0006355">
    <property type="term" value="P:regulation of DNA-templated transcription"/>
    <property type="evidence" value="ECO:0007669"/>
    <property type="project" value="InterPro"/>
</dbReference>
<protein>
    <submittedName>
        <fullName evidence="7">DNA-binding NtrC family response regulator</fullName>
    </submittedName>
</protein>
<dbReference type="Pfam" id="PF00158">
    <property type="entry name" value="Sigma54_activat"/>
    <property type="match status" value="1"/>
</dbReference>
<name>A0A7W8J817_9BACT</name>
<evidence type="ECO:0000313" key="8">
    <source>
        <dbReference type="Proteomes" id="UP000569092"/>
    </source>
</evidence>
<dbReference type="Gene3D" id="3.40.50.300">
    <property type="entry name" value="P-loop containing nucleotide triphosphate hydrolases"/>
    <property type="match status" value="1"/>
</dbReference>
<evidence type="ECO:0000256" key="2">
    <source>
        <dbReference type="ARBA" id="ARBA00022840"/>
    </source>
</evidence>
<evidence type="ECO:0000256" key="1">
    <source>
        <dbReference type="ARBA" id="ARBA00022741"/>
    </source>
</evidence>